<evidence type="ECO:0000256" key="6">
    <source>
        <dbReference type="SAM" id="MobiDB-lite"/>
    </source>
</evidence>
<dbReference type="Gene3D" id="3.20.20.70">
    <property type="entry name" value="Aldolase class I"/>
    <property type="match status" value="1"/>
</dbReference>
<dbReference type="EMBL" id="MCFD01000006">
    <property type="protein sequence ID" value="ORX70193.1"/>
    <property type="molecule type" value="Genomic_DNA"/>
</dbReference>
<dbReference type="GO" id="GO:0050661">
    <property type="term" value="F:NADP binding"/>
    <property type="evidence" value="ECO:0007669"/>
    <property type="project" value="InterPro"/>
</dbReference>
<dbReference type="SUPFAM" id="SSF51395">
    <property type="entry name" value="FMN-linked oxidoreductases"/>
    <property type="match status" value="1"/>
</dbReference>
<dbReference type="STRING" id="61395.A0A1Y1W9K0"/>
<accession>A0A1Y1W9K0</accession>
<keyword evidence="9" id="KW-1185">Reference proteome</keyword>
<dbReference type="CDD" id="cd02932">
    <property type="entry name" value="OYE_YqiM_FMN"/>
    <property type="match status" value="1"/>
</dbReference>
<dbReference type="Pfam" id="PF00724">
    <property type="entry name" value="Oxidored_FMN"/>
    <property type="match status" value="1"/>
</dbReference>
<dbReference type="GO" id="GO:0010181">
    <property type="term" value="F:FMN binding"/>
    <property type="evidence" value="ECO:0007669"/>
    <property type="project" value="InterPro"/>
</dbReference>
<feature type="region of interest" description="Disordered" evidence="6">
    <location>
        <begin position="1"/>
        <end position="23"/>
    </location>
</feature>
<dbReference type="PANTHER" id="PTHR43303">
    <property type="entry name" value="NADPH DEHYDROGENASE C23G7.10C-RELATED"/>
    <property type="match status" value="1"/>
</dbReference>
<dbReference type="AlphaFoldDB" id="A0A1Y1W9K0"/>
<dbReference type="Proteomes" id="UP000193922">
    <property type="component" value="Unassembled WGS sequence"/>
</dbReference>
<dbReference type="InterPro" id="IPR044152">
    <property type="entry name" value="YqjM-like"/>
</dbReference>
<evidence type="ECO:0000256" key="1">
    <source>
        <dbReference type="ARBA" id="ARBA00001917"/>
    </source>
</evidence>
<evidence type="ECO:0000256" key="2">
    <source>
        <dbReference type="ARBA" id="ARBA00022630"/>
    </source>
</evidence>
<dbReference type="RefSeq" id="XP_040743831.1">
    <property type="nucleotide sequence ID" value="XM_040883580.1"/>
</dbReference>
<dbReference type="GO" id="GO:0003959">
    <property type="term" value="F:NADPH dehydrogenase activity"/>
    <property type="evidence" value="ECO:0007669"/>
    <property type="project" value="InterPro"/>
</dbReference>
<keyword evidence="5" id="KW-0560">Oxidoreductase</keyword>
<dbReference type="GeneID" id="63800228"/>
<evidence type="ECO:0000256" key="3">
    <source>
        <dbReference type="ARBA" id="ARBA00022643"/>
    </source>
</evidence>
<evidence type="ECO:0000313" key="8">
    <source>
        <dbReference type="EMBL" id="ORX70193.1"/>
    </source>
</evidence>
<evidence type="ECO:0000313" key="9">
    <source>
        <dbReference type="Proteomes" id="UP000193922"/>
    </source>
</evidence>
<dbReference type="InterPro" id="IPR013785">
    <property type="entry name" value="Aldolase_TIM"/>
</dbReference>
<keyword evidence="2" id="KW-0285">Flavoprotein</keyword>
<name>A0A1Y1W9K0_9FUNG</name>
<keyword evidence="3" id="KW-0288">FMN</keyword>
<feature type="domain" description="NADH:flavin oxidoreductase/NADH oxidase N-terminal" evidence="7">
    <location>
        <begin position="42"/>
        <end position="388"/>
    </location>
</feature>
<reference evidence="8 9" key="1">
    <citation type="submission" date="2016-07" db="EMBL/GenBank/DDBJ databases">
        <title>Pervasive Adenine N6-methylation of Active Genes in Fungi.</title>
        <authorList>
            <consortium name="DOE Joint Genome Institute"/>
            <person name="Mondo S.J."/>
            <person name="Dannebaum R.O."/>
            <person name="Kuo R.C."/>
            <person name="Labutti K."/>
            <person name="Haridas S."/>
            <person name="Kuo A."/>
            <person name="Salamov A."/>
            <person name="Ahrendt S.R."/>
            <person name="Lipzen A."/>
            <person name="Sullivan W."/>
            <person name="Andreopoulos W.B."/>
            <person name="Clum A."/>
            <person name="Lindquist E."/>
            <person name="Daum C."/>
            <person name="Ramamoorthy G.K."/>
            <person name="Gryganskyi A."/>
            <person name="Culley D."/>
            <person name="Magnuson J.K."/>
            <person name="James T.Y."/>
            <person name="O'Malley M.A."/>
            <person name="Stajich J.E."/>
            <person name="Spatafora J.W."/>
            <person name="Visel A."/>
            <person name="Grigoriev I.V."/>
        </authorList>
    </citation>
    <scope>NUCLEOTIDE SEQUENCE [LARGE SCALE GENOMIC DNA]</scope>
    <source>
        <strain evidence="8 9">ATCC 12442</strain>
    </source>
</reference>
<evidence type="ECO:0000256" key="4">
    <source>
        <dbReference type="ARBA" id="ARBA00022857"/>
    </source>
</evidence>
<dbReference type="InterPro" id="IPR001155">
    <property type="entry name" value="OxRdtase_FMN_N"/>
</dbReference>
<comment type="cofactor">
    <cofactor evidence="1">
        <name>FMN</name>
        <dbReference type="ChEBI" id="CHEBI:58210"/>
    </cofactor>
</comment>
<sequence length="412" mass="45015">MSNPHDFYQPQADRGPGAAVQPTDSEIKQGFASSQSETTPALFTPLKIRGTELKNRVVVSPMCMYSSVDGFATNFHLVHVGQLAMRGVSLMIMEATGVAPEGRITPNCLGIWKDEHIEKLREVVAFAHANKALVGIQLAHAGRKASTSPPWLIKSQGYNLDETKGGWPKDIIGPSAIPFDERSFVPREMTLADIQRVQQNFVDAAVRADKAGFDVVELHGAHGYLIQEFLSPISNKRTDAYGGSFENRIRFLVETAQKVRKTWPEHKPLFVRVSSTDWVAPSSDVPTGGWTEEETVELAKVLRAQGVDLVDCSTAGNSPLQKIPLAPGYQVQFATAVRKGAPGMLSGAVGIITDAKQANEIVASGSADLVFMGRQLLRDPNFVLNAALELNAFGQYPHQYERGRPKTKYSFV</sequence>
<evidence type="ECO:0000259" key="7">
    <source>
        <dbReference type="Pfam" id="PF00724"/>
    </source>
</evidence>
<gene>
    <name evidence="8" type="ORF">DL89DRAFT_153615</name>
</gene>
<protein>
    <submittedName>
        <fullName evidence="8">FAD/FMN-binding oxidoreductase</fullName>
    </submittedName>
</protein>
<keyword evidence="4" id="KW-0521">NADP</keyword>
<evidence type="ECO:0000256" key="5">
    <source>
        <dbReference type="ARBA" id="ARBA00023002"/>
    </source>
</evidence>
<dbReference type="OrthoDB" id="72788at2759"/>
<comment type="caution">
    <text evidence="8">The sequence shown here is derived from an EMBL/GenBank/DDBJ whole genome shotgun (WGS) entry which is preliminary data.</text>
</comment>
<dbReference type="PANTHER" id="PTHR43303:SF4">
    <property type="entry name" value="NADPH DEHYDROGENASE C23G7.10C-RELATED"/>
    <property type="match status" value="1"/>
</dbReference>
<organism evidence="8 9">
    <name type="scientific">Linderina pennispora</name>
    <dbReference type="NCBI Taxonomy" id="61395"/>
    <lineage>
        <taxon>Eukaryota</taxon>
        <taxon>Fungi</taxon>
        <taxon>Fungi incertae sedis</taxon>
        <taxon>Zoopagomycota</taxon>
        <taxon>Kickxellomycotina</taxon>
        <taxon>Kickxellomycetes</taxon>
        <taxon>Kickxellales</taxon>
        <taxon>Kickxellaceae</taxon>
        <taxon>Linderina</taxon>
    </lineage>
</organism>
<proteinExistence type="predicted"/>